<dbReference type="InterPro" id="IPR003738">
    <property type="entry name" value="SRAP"/>
</dbReference>
<dbReference type="InterPro" id="IPR036590">
    <property type="entry name" value="SRAP-like"/>
</dbReference>
<dbReference type="Proteomes" id="UP001501757">
    <property type="component" value="Unassembled WGS sequence"/>
</dbReference>
<comment type="similarity">
    <text evidence="1 8">Belongs to the SOS response-associated peptidase family.</text>
</comment>
<dbReference type="EMBL" id="BAAAEI010000031">
    <property type="protein sequence ID" value="GAA0374308.1"/>
    <property type="molecule type" value="Genomic_DNA"/>
</dbReference>
<evidence type="ECO:0000256" key="5">
    <source>
        <dbReference type="ARBA" id="ARBA00023124"/>
    </source>
</evidence>
<dbReference type="SUPFAM" id="SSF143081">
    <property type="entry name" value="BB1717-like"/>
    <property type="match status" value="1"/>
</dbReference>
<evidence type="ECO:0000256" key="6">
    <source>
        <dbReference type="ARBA" id="ARBA00023125"/>
    </source>
</evidence>
<accession>A0ABN0XVU9</accession>
<sequence>MCGRLNITDDPFVIGLCEALGVSIFPDKQKPEIKHLPDGRPISPYFFKRFIRATEQVGIVREVAGKRVFELATWWLLLDYQSGGFKPSKYTSFNTRYDKLNTPNSAGYKAFRQSRCIIPVTGFGETQGQGVNAVYTDFFALEGALALGGLCREWLHYKTGEQALSCSVITLAGHEKLRPFHEKSMPLILNQQDGSMDLWLDGSQTDVSVFDIMLQPHLPQDLLAQHVDKPSTHRPVGEPLFIAADNP</sequence>
<comment type="caution">
    <text evidence="9">The sequence shown here is derived from an EMBL/GenBank/DDBJ whole genome shotgun (WGS) entry which is preliminary data.</text>
</comment>
<dbReference type="PANTHER" id="PTHR13604:SF0">
    <property type="entry name" value="ABASIC SITE PROCESSING PROTEIN HMCES"/>
    <property type="match status" value="1"/>
</dbReference>
<reference evidence="9 10" key="1">
    <citation type="journal article" date="2019" name="Int. J. Syst. Evol. Microbiol.">
        <title>The Global Catalogue of Microorganisms (GCM) 10K type strain sequencing project: providing services to taxonomists for standard genome sequencing and annotation.</title>
        <authorList>
            <consortium name="The Broad Institute Genomics Platform"/>
            <consortium name="The Broad Institute Genome Sequencing Center for Infectious Disease"/>
            <person name="Wu L."/>
            <person name="Ma J."/>
        </authorList>
    </citation>
    <scope>NUCLEOTIDE SEQUENCE [LARGE SCALE GENOMIC DNA]</scope>
    <source>
        <strain evidence="9 10">JCM 13378</strain>
    </source>
</reference>
<evidence type="ECO:0000256" key="3">
    <source>
        <dbReference type="ARBA" id="ARBA00022763"/>
    </source>
</evidence>
<evidence type="ECO:0000256" key="2">
    <source>
        <dbReference type="ARBA" id="ARBA00022670"/>
    </source>
</evidence>
<gene>
    <name evidence="9" type="ORF">GCM10009092_43170</name>
</gene>
<dbReference type="RefSeq" id="WP_343847463.1">
    <property type="nucleotide sequence ID" value="NZ_BAAAEI010000031.1"/>
</dbReference>
<evidence type="ECO:0000256" key="1">
    <source>
        <dbReference type="ARBA" id="ARBA00008136"/>
    </source>
</evidence>
<dbReference type="Gene3D" id="3.90.1680.10">
    <property type="entry name" value="SOS response associated peptidase-like"/>
    <property type="match status" value="1"/>
</dbReference>
<keyword evidence="4 8" id="KW-0378">Hydrolase</keyword>
<evidence type="ECO:0000256" key="4">
    <source>
        <dbReference type="ARBA" id="ARBA00022801"/>
    </source>
</evidence>
<dbReference type="Pfam" id="PF02586">
    <property type="entry name" value="SRAP"/>
    <property type="match status" value="1"/>
</dbReference>
<evidence type="ECO:0000256" key="8">
    <source>
        <dbReference type="RuleBase" id="RU364100"/>
    </source>
</evidence>
<keyword evidence="7" id="KW-0456">Lyase</keyword>
<keyword evidence="10" id="KW-1185">Reference proteome</keyword>
<proteinExistence type="inferred from homology"/>
<keyword evidence="3" id="KW-0227">DNA damage</keyword>
<evidence type="ECO:0000313" key="10">
    <source>
        <dbReference type="Proteomes" id="UP001501757"/>
    </source>
</evidence>
<protein>
    <recommendedName>
        <fullName evidence="8">Abasic site processing protein</fullName>
        <ecNumber evidence="8">3.4.-.-</ecNumber>
    </recommendedName>
</protein>
<evidence type="ECO:0000313" key="9">
    <source>
        <dbReference type="EMBL" id="GAA0374308.1"/>
    </source>
</evidence>
<keyword evidence="6" id="KW-0238">DNA-binding</keyword>
<dbReference type="PANTHER" id="PTHR13604">
    <property type="entry name" value="DC12-RELATED"/>
    <property type="match status" value="1"/>
</dbReference>
<evidence type="ECO:0000256" key="7">
    <source>
        <dbReference type="ARBA" id="ARBA00023239"/>
    </source>
</evidence>
<dbReference type="EC" id="3.4.-.-" evidence="8"/>
<name>A0ABN0XVU9_9ALTE</name>
<organism evidence="9 10">
    <name type="scientific">Bowmanella denitrificans</name>
    <dbReference type="NCBI Taxonomy" id="366582"/>
    <lineage>
        <taxon>Bacteria</taxon>
        <taxon>Pseudomonadati</taxon>
        <taxon>Pseudomonadota</taxon>
        <taxon>Gammaproteobacteria</taxon>
        <taxon>Alteromonadales</taxon>
        <taxon>Alteromonadaceae</taxon>
        <taxon>Bowmanella</taxon>
    </lineage>
</organism>
<keyword evidence="2 8" id="KW-0645">Protease</keyword>
<keyword evidence="5" id="KW-0190">Covalent protein-DNA linkage</keyword>